<name>A0ABD1XIC4_9MARC</name>
<reference evidence="1 2" key="1">
    <citation type="submission" date="2024-09" db="EMBL/GenBank/DDBJ databases">
        <title>Chromosome-scale assembly of Riccia fluitans.</title>
        <authorList>
            <person name="Paukszto L."/>
            <person name="Sawicki J."/>
            <person name="Karawczyk K."/>
            <person name="Piernik-Szablinska J."/>
            <person name="Szczecinska M."/>
            <person name="Mazdziarz M."/>
        </authorList>
    </citation>
    <scope>NUCLEOTIDE SEQUENCE [LARGE SCALE GENOMIC DNA]</scope>
    <source>
        <strain evidence="1">Rf_01</strain>
        <tissue evidence="1">Aerial parts of the thallus</tissue>
    </source>
</reference>
<dbReference type="AlphaFoldDB" id="A0ABD1XIC4"/>
<gene>
    <name evidence="1" type="ORF">R1flu_027282</name>
</gene>
<sequence length="94" mass="10044">MKFLCCPDNDEPATNGGPVVEDIVEAAMVVSLESLDGLNEDLSSSRRTGQLSAKSSVADIRNPCSKGTSDACLWKASKNQFGYRNELQGMDSEG</sequence>
<proteinExistence type="predicted"/>
<accession>A0ABD1XIC4</accession>
<evidence type="ECO:0000313" key="1">
    <source>
        <dbReference type="EMBL" id="KAL2608709.1"/>
    </source>
</evidence>
<protein>
    <submittedName>
        <fullName evidence="1">Uncharacterized protein</fullName>
    </submittedName>
</protein>
<dbReference type="Proteomes" id="UP001605036">
    <property type="component" value="Unassembled WGS sequence"/>
</dbReference>
<keyword evidence="2" id="KW-1185">Reference proteome</keyword>
<comment type="caution">
    <text evidence="1">The sequence shown here is derived from an EMBL/GenBank/DDBJ whole genome shotgun (WGS) entry which is preliminary data.</text>
</comment>
<dbReference type="EMBL" id="JBHFFA010000008">
    <property type="protein sequence ID" value="KAL2608709.1"/>
    <property type="molecule type" value="Genomic_DNA"/>
</dbReference>
<organism evidence="1 2">
    <name type="scientific">Riccia fluitans</name>
    <dbReference type="NCBI Taxonomy" id="41844"/>
    <lineage>
        <taxon>Eukaryota</taxon>
        <taxon>Viridiplantae</taxon>
        <taxon>Streptophyta</taxon>
        <taxon>Embryophyta</taxon>
        <taxon>Marchantiophyta</taxon>
        <taxon>Marchantiopsida</taxon>
        <taxon>Marchantiidae</taxon>
        <taxon>Marchantiales</taxon>
        <taxon>Ricciaceae</taxon>
        <taxon>Riccia</taxon>
    </lineage>
</organism>
<evidence type="ECO:0000313" key="2">
    <source>
        <dbReference type="Proteomes" id="UP001605036"/>
    </source>
</evidence>